<dbReference type="EMBL" id="CATQJL010000305">
    <property type="protein sequence ID" value="CAJ0603309.1"/>
    <property type="molecule type" value="Genomic_DNA"/>
</dbReference>
<gene>
    <name evidence="2" type="ORF">CYNAS_LOCUS15292</name>
</gene>
<proteinExistence type="predicted"/>
<accession>A0AA36H3E0</accession>
<dbReference type="AlphaFoldDB" id="A0AA36H3E0"/>
<protein>
    <submittedName>
        <fullName evidence="2">Uncharacterized protein</fullName>
    </submittedName>
</protein>
<feature type="chain" id="PRO_5041432206" evidence="1">
    <location>
        <begin position="20"/>
        <end position="91"/>
    </location>
</feature>
<keyword evidence="3" id="KW-1185">Reference proteome</keyword>
<evidence type="ECO:0000256" key="1">
    <source>
        <dbReference type="SAM" id="SignalP"/>
    </source>
</evidence>
<evidence type="ECO:0000313" key="3">
    <source>
        <dbReference type="Proteomes" id="UP001176961"/>
    </source>
</evidence>
<feature type="signal peptide" evidence="1">
    <location>
        <begin position="1"/>
        <end position="19"/>
    </location>
</feature>
<comment type="caution">
    <text evidence="2">The sequence shown here is derived from an EMBL/GenBank/DDBJ whole genome shotgun (WGS) entry which is preliminary data.</text>
</comment>
<organism evidence="2 3">
    <name type="scientific">Cylicocyclus nassatus</name>
    <name type="common">Nematode worm</name>
    <dbReference type="NCBI Taxonomy" id="53992"/>
    <lineage>
        <taxon>Eukaryota</taxon>
        <taxon>Metazoa</taxon>
        <taxon>Ecdysozoa</taxon>
        <taxon>Nematoda</taxon>
        <taxon>Chromadorea</taxon>
        <taxon>Rhabditida</taxon>
        <taxon>Rhabditina</taxon>
        <taxon>Rhabditomorpha</taxon>
        <taxon>Strongyloidea</taxon>
        <taxon>Strongylidae</taxon>
        <taxon>Cylicocyclus</taxon>
    </lineage>
</organism>
<reference evidence="2" key="1">
    <citation type="submission" date="2023-07" db="EMBL/GenBank/DDBJ databases">
        <authorList>
            <consortium name="CYATHOMIX"/>
        </authorList>
    </citation>
    <scope>NUCLEOTIDE SEQUENCE</scope>
    <source>
        <strain evidence="2">N/A</strain>
    </source>
</reference>
<dbReference type="Proteomes" id="UP001176961">
    <property type="component" value="Unassembled WGS sequence"/>
</dbReference>
<name>A0AA36H3E0_CYLNA</name>
<sequence>MRSLLIWIITLLSSVVAHSQEGATLPSEMSEASAQASRPYRVKVTSPHPFARQIGPPMSGKRVITPVPNVFETPNRVSQPFSHSEQDFLQK</sequence>
<keyword evidence="1" id="KW-0732">Signal</keyword>
<evidence type="ECO:0000313" key="2">
    <source>
        <dbReference type="EMBL" id="CAJ0603309.1"/>
    </source>
</evidence>